<feature type="transmembrane region" description="Helical" evidence="2">
    <location>
        <begin position="6"/>
        <end position="28"/>
    </location>
</feature>
<evidence type="ECO:0000256" key="1">
    <source>
        <dbReference type="SAM" id="MobiDB-lite"/>
    </source>
</evidence>
<keyword evidence="3" id="KW-0808">Transferase</keyword>
<dbReference type="GO" id="GO:0016301">
    <property type="term" value="F:kinase activity"/>
    <property type="evidence" value="ECO:0007669"/>
    <property type="project" value="UniProtKB-KW"/>
</dbReference>
<dbReference type="EMBL" id="LR729400">
    <property type="protein sequence ID" value="VWP01473.1"/>
    <property type="molecule type" value="Genomic_DNA"/>
</dbReference>
<dbReference type="AlphaFoldDB" id="A0A5K1K5A6"/>
<keyword evidence="3" id="KW-0418">Kinase</keyword>
<evidence type="ECO:0000256" key="2">
    <source>
        <dbReference type="SAM" id="Phobius"/>
    </source>
</evidence>
<protein>
    <submittedName>
        <fullName evidence="3">Serine/threonine-protein kinase MAK</fullName>
    </submittedName>
</protein>
<reference evidence="3" key="1">
    <citation type="submission" date="2019-10" db="EMBL/GenBank/DDBJ databases">
        <authorList>
            <person name="Nor Muhammad N."/>
        </authorList>
    </citation>
    <scope>NUCLEOTIDE SEQUENCE</scope>
</reference>
<evidence type="ECO:0000313" key="3">
    <source>
        <dbReference type="EMBL" id="VWP01473.1"/>
    </source>
</evidence>
<keyword evidence="2" id="KW-1133">Transmembrane helix</keyword>
<keyword evidence="2" id="KW-0812">Transmembrane</keyword>
<gene>
    <name evidence="3" type="primary">E9EZF4</name>
</gene>
<keyword evidence="2" id="KW-0472">Membrane</keyword>
<name>A0A5K1K5A6_9APHY</name>
<feature type="region of interest" description="Disordered" evidence="1">
    <location>
        <begin position="145"/>
        <end position="220"/>
    </location>
</feature>
<sequence length="390" mass="42224">MASGMDIWGAIASAIGVLTTIQIIIIIINSRLPSKRIRLFERTLKDTEDLLQSVAEEGLFNDNGHYVAHTKIRISNICTRLQELRQESFTAKTYSQELKQWWWGLSAQIIVCDNELKELRAEISVTSTEARLALARQREAALRDGMASATLDDGSSQAPAAEPVPGGGSCDSGSAEEAPLTDSRPDSATLPEQFEQERPQAIHTDGCEDSAVATEGPIDNDVYDADGTKLANCCVQGPPQRPTRSDSADTLPPYCQQGSVFPPYPPCASPACSADSTSPLESVETPVMRTTVLLARCTAADSARTRKLIKAHRRTLMVHNVPWKPQSAPHLLHGNSAAASAIAADRPSNNTRHWKLLEERSRAPLRSYIAVLSHEAIIDTAPHATSSGQA</sequence>
<accession>A0A5K1K5A6</accession>
<organism evidence="3">
    <name type="scientific">Ganoderma boninense</name>
    <dbReference type="NCBI Taxonomy" id="34458"/>
    <lineage>
        <taxon>Eukaryota</taxon>
        <taxon>Fungi</taxon>
        <taxon>Dikarya</taxon>
        <taxon>Basidiomycota</taxon>
        <taxon>Agaricomycotina</taxon>
        <taxon>Agaricomycetes</taxon>
        <taxon>Polyporales</taxon>
        <taxon>Polyporaceae</taxon>
        <taxon>Ganoderma</taxon>
    </lineage>
</organism>
<proteinExistence type="predicted"/>